<dbReference type="eggNOG" id="ENOG5032DHZ">
    <property type="taxonomic scope" value="Bacteria"/>
</dbReference>
<name>A0A0A3I678_9BACL</name>
<evidence type="ECO:0000313" key="2">
    <source>
        <dbReference type="Proteomes" id="UP000030416"/>
    </source>
</evidence>
<comment type="caution">
    <text evidence="1">The sequence shown here is derived from an EMBL/GenBank/DDBJ whole genome shotgun (WGS) entry which is preliminary data.</text>
</comment>
<protein>
    <recommendedName>
        <fullName evidence="3">BioF2-like acetyltransferase domain-containing protein</fullName>
    </recommendedName>
</protein>
<evidence type="ECO:0008006" key="3">
    <source>
        <dbReference type="Google" id="ProtNLM"/>
    </source>
</evidence>
<evidence type="ECO:0000313" key="1">
    <source>
        <dbReference type="EMBL" id="KGR78203.1"/>
    </source>
</evidence>
<accession>A0A0A3I678</accession>
<dbReference type="Gene3D" id="3.40.630.30">
    <property type="match status" value="1"/>
</dbReference>
<dbReference type="SUPFAM" id="SSF55729">
    <property type="entry name" value="Acyl-CoA N-acyltransferases (Nat)"/>
    <property type="match status" value="1"/>
</dbReference>
<organism evidence="1 2">
    <name type="scientific">Ureibacillus manganicus DSM 26584</name>
    <dbReference type="NCBI Taxonomy" id="1384049"/>
    <lineage>
        <taxon>Bacteria</taxon>
        <taxon>Bacillati</taxon>
        <taxon>Bacillota</taxon>
        <taxon>Bacilli</taxon>
        <taxon>Bacillales</taxon>
        <taxon>Caryophanaceae</taxon>
        <taxon>Ureibacillus</taxon>
    </lineage>
</organism>
<keyword evidence="2" id="KW-1185">Reference proteome</keyword>
<dbReference type="Proteomes" id="UP000030416">
    <property type="component" value="Unassembled WGS sequence"/>
</dbReference>
<reference evidence="1 2" key="1">
    <citation type="submission" date="2014-02" db="EMBL/GenBank/DDBJ databases">
        <title>Draft genome sequence of Lysinibacillus manganicus DSM 26584T.</title>
        <authorList>
            <person name="Zhang F."/>
            <person name="Wang G."/>
            <person name="Zhang L."/>
        </authorList>
    </citation>
    <scope>NUCLEOTIDE SEQUENCE [LARGE SCALE GENOMIC DNA]</scope>
    <source>
        <strain evidence="1 2">DSM 26584</strain>
    </source>
</reference>
<proteinExistence type="predicted"/>
<dbReference type="EMBL" id="JPVN01000013">
    <property type="protein sequence ID" value="KGR78203.1"/>
    <property type="molecule type" value="Genomic_DNA"/>
</dbReference>
<dbReference type="RefSeq" id="WP_036186998.1">
    <property type="nucleotide sequence ID" value="NZ_AVDA01000013.1"/>
</dbReference>
<dbReference type="AlphaFoldDB" id="A0A0A3I678"/>
<sequence>MLQINRNFLTIPTNDIYFENKRVKSRYKAKVSCYTHRLKPSRRLQSKRTVHVDLQQDEATFLNNLPNGTKDILFEYNIDKYKIIPIKNPSDEQIRDFQRFYNENINTSIDKINRSKFQSLLLLRDQDALIVTKIENDTNETLGYRVYVADGQNTLLLYVANINLDESNKSNLLLCWENMKMFRNLGFSVYDFGGVDLESSIRCSSYFGGSEVTVFSGYIAKSFVFRMVAKLNQWREKRI</sequence>
<gene>
    <name evidence="1" type="ORF">CD29_12310</name>
</gene>
<dbReference type="InterPro" id="IPR016181">
    <property type="entry name" value="Acyl_CoA_acyltransferase"/>
</dbReference>
<dbReference type="OrthoDB" id="5622654at2"/>